<evidence type="ECO:0000313" key="2">
    <source>
        <dbReference type="Proteomes" id="UP000095255"/>
    </source>
</evidence>
<accession>A0A1E5L6B7</accession>
<name>A0A1E5L6B7_9FIRM</name>
<proteinExistence type="predicted"/>
<dbReference type="Proteomes" id="UP000095255">
    <property type="component" value="Unassembled WGS sequence"/>
</dbReference>
<dbReference type="Pfam" id="PF12686">
    <property type="entry name" value="DUF3800"/>
    <property type="match status" value="1"/>
</dbReference>
<dbReference type="RefSeq" id="WP_069701672.1">
    <property type="nucleotide sequence ID" value="NZ_MJAT01000012.1"/>
</dbReference>
<evidence type="ECO:0008006" key="3">
    <source>
        <dbReference type="Google" id="ProtNLM"/>
    </source>
</evidence>
<reference evidence="1 2" key="1">
    <citation type="submission" date="2016-09" db="EMBL/GenBank/DDBJ databases">
        <title>Desulfuribacillus arsenicus sp. nov., an obligately anaerobic, dissimilatory arsenic- and antimonate-reducing bacterium isolated from anoxic sediments.</title>
        <authorList>
            <person name="Abin C.A."/>
            <person name="Hollibaugh J.T."/>
        </authorList>
    </citation>
    <scope>NUCLEOTIDE SEQUENCE [LARGE SCALE GENOMIC DNA]</scope>
    <source>
        <strain evidence="1 2">MLFW-2</strain>
    </source>
</reference>
<evidence type="ECO:0000313" key="1">
    <source>
        <dbReference type="EMBL" id="OEH85588.1"/>
    </source>
</evidence>
<organism evidence="1 2">
    <name type="scientific">Desulfuribacillus stibiiarsenatis</name>
    <dbReference type="NCBI Taxonomy" id="1390249"/>
    <lineage>
        <taxon>Bacteria</taxon>
        <taxon>Bacillati</taxon>
        <taxon>Bacillota</taxon>
        <taxon>Desulfuribacillia</taxon>
        <taxon>Desulfuribacillales</taxon>
        <taxon>Desulfuribacillaceae</taxon>
        <taxon>Desulfuribacillus</taxon>
    </lineage>
</organism>
<dbReference type="InterPro" id="IPR024524">
    <property type="entry name" value="DUF3800"/>
</dbReference>
<gene>
    <name evidence="1" type="ORF">BHU72_01960</name>
</gene>
<protein>
    <recommendedName>
        <fullName evidence="3">DUF3800 domain-containing protein</fullName>
    </recommendedName>
</protein>
<comment type="caution">
    <text evidence="1">The sequence shown here is derived from an EMBL/GenBank/DDBJ whole genome shotgun (WGS) entry which is preliminary data.</text>
</comment>
<sequence>MKTKSRKLFLYIDESIFSYNGQNYFAVGMMAVVDEASESVIEKALTNLKNDPDIHEENTKEWDNRTLERGYFHATDDSKNAHSHLCNSIKEHLNAKVSYVVLKPHDSNFNLTVEQKHRINTELVSLIATEFIGEIKIVIENRISFSETIAQQFYENLYEVIDASVYTHPWLSANYPKIDIEVVGKENPGVQVIDFITWALNNFYSNNKKGIWFERLSLQQRMKYDQPDGDLAGGEYSLGNSIKENLNIYLLNPYPDEAFPLNDDFYNNIFFEMIYLLAEQILNKIFRDGLPEHVIHFESELNELVTQLKGGATNLEMIKKVAKLFIRLFDTMPIYSELRKDIDYKAFKFILHVRRCMGLVVMERYMVYLLLRCSKRLGNNW</sequence>
<keyword evidence="2" id="KW-1185">Reference proteome</keyword>
<dbReference type="AlphaFoldDB" id="A0A1E5L6B7"/>
<dbReference type="EMBL" id="MJAT01000012">
    <property type="protein sequence ID" value="OEH85588.1"/>
    <property type="molecule type" value="Genomic_DNA"/>
</dbReference>